<feature type="compositionally biased region" description="Polar residues" evidence="1">
    <location>
        <begin position="170"/>
        <end position="180"/>
    </location>
</feature>
<dbReference type="GO" id="GO:0016020">
    <property type="term" value="C:membrane"/>
    <property type="evidence" value="ECO:0007669"/>
    <property type="project" value="InterPro"/>
</dbReference>
<reference evidence="5" key="2">
    <citation type="submission" date="2011-03" db="EMBL/GenBank/DDBJ databases">
        <title>Comparative genomics and transcriptomics of Neospora caninum and Toxoplasma gondii.</title>
        <authorList>
            <person name="Reid A.J."/>
            <person name="Sohal A."/>
            <person name="Harris D."/>
            <person name="Quail M."/>
            <person name="Sanders M."/>
            <person name="Berriman M."/>
            <person name="Wastling J.M."/>
            <person name="Pain A."/>
        </authorList>
    </citation>
    <scope>NUCLEOTIDE SEQUENCE</scope>
    <source>
        <strain evidence="5">Liverpool</strain>
    </source>
</reference>
<dbReference type="InParanoid" id="F0VCH2"/>
<dbReference type="SUPFAM" id="SSF74877">
    <property type="entry name" value="Major surface antigen p30, SAG1"/>
    <property type="match status" value="2"/>
</dbReference>
<evidence type="ECO:0000313" key="5">
    <source>
        <dbReference type="EMBL" id="CBZ51294.1"/>
    </source>
</evidence>
<dbReference type="AlphaFoldDB" id="F0VCH2"/>
<dbReference type="EMBL" id="LN714484">
    <property type="protein sequence ID" value="CEL68608.1"/>
    <property type="molecule type" value="Genomic_DNA"/>
</dbReference>
<dbReference type="VEuPathDB" id="ToxoDB:NCLIV_043601"/>
<feature type="chain" id="PRO_5007655095" evidence="3">
    <location>
        <begin position="30"/>
        <end position="342"/>
    </location>
</feature>
<dbReference type="PROSITE" id="PS51257">
    <property type="entry name" value="PROKAR_LIPOPROTEIN"/>
    <property type="match status" value="1"/>
</dbReference>
<feature type="domain" description="SRS" evidence="4">
    <location>
        <begin position="188"/>
        <end position="299"/>
    </location>
</feature>
<dbReference type="RefSeq" id="XP_003881327.1">
    <property type="nucleotide sequence ID" value="XM_003881278.1"/>
</dbReference>
<gene>
    <name evidence="6" type="ORF">BN1204_043601</name>
    <name evidence="5" type="ORF">NCLIV_043601</name>
</gene>
<dbReference type="GeneID" id="13440279"/>
<dbReference type="Proteomes" id="UP000007494">
    <property type="component" value="Chromosome IX"/>
</dbReference>
<name>F0VCH2_NEOCL</name>
<reference evidence="5" key="1">
    <citation type="submission" date="2011-02" db="EMBL/GenBank/DDBJ databases">
        <authorList>
            <person name="Aslett M."/>
        </authorList>
    </citation>
    <scope>NUCLEOTIDE SEQUENCE</scope>
    <source>
        <strain evidence="5">Liverpool</strain>
    </source>
</reference>
<dbReference type="Gene3D" id="2.60.40.1320">
    <property type="entry name" value="SRS domain"/>
    <property type="match status" value="2"/>
</dbReference>
<dbReference type="InterPro" id="IPR007226">
    <property type="entry name" value="SRS_dom"/>
</dbReference>
<reference evidence="7" key="3">
    <citation type="journal article" date="2012" name="PLoS Pathog.">
        <title>Comparative genomics of the apicomplexan parasites Toxoplasma gondii and Neospora caninum: Coccidia differing in host range and transmission strategy.</title>
        <authorList>
            <person name="Reid A.J."/>
            <person name="Vermont S.J."/>
            <person name="Cotton J.A."/>
            <person name="Harris D."/>
            <person name="Hill-Cawthorne G.A."/>
            <person name="Konen-Waisman S."/>
            <person name="Latham S.M."/>
            <person name="Mourier T."/>
            <person name="Norton R."/>
            <person name="Quail M.A."/>
            <person name="Sanders M."/>
            <person name="Shanmugam D."/>
            <person name="Sohal A."/>
            <person name="Wasmuth J.D."/>
            <person name="Brunk B."/>
            <person name="Grigg M.E."/>
            <person name="Howard J.C."/>
            <person name="Parkinson J."/>
            <person name="Roos D.S."/>
            <person name="Trees A.J."/>
            <person name="Berriman M."/>
            <person name="Pain A."/>
            <person name="Wastling J.M."/>
        </authorList>
    </citation>
    <scope>NUCLEOTIDE SEQUENCE [LARGE SCALE GENOMIC DNA]</scope>
    <source>
        <strain evidence="7">Liverpool</strain>
    </source>
</reference>
<evidence type="ECO:0000313" key="6">
    <source>
        <dbReference type="EMBL" id="CEL68608.1"/>
    </source>
</evidence>
<dbReference type="EMBL" id="FR823385">
    <property type="protein sequence ID" value="CBZ51294.1"/>
    <property type="molecule type" value="Genomic_DNA"/>
</dbReference>
<keyword evidence="2" id="KW-0812">Transmembrane</keyword>
<dbReference type="OrthoDB" id="10564903at2759"/>
<dbReference type="Pfam" id="PF04092">
    <property type="entry name" value="SAG"/>
    <property type="match status" value="2"/>
</dbReference>
<feature type="domain" description="SRS" evidence="4">
    <location>
        <begin position="47"/>
        <end position="160"/>
    </location>
</feature>
<organism evidence="5 7">
    <name type="scientific">Neospora caninum (strain Liverpool)</name>
    <dbReference type="NCBI Taxonomy" id="572307"/>
    <lineage>
        <taxon>Eukaryota</taxon>
        <taxon>Sar</taxon>
        <taxon>Alveolata</taxon>
        <taxon>Apicomplexa</taxon>
        <taxon>Conoidasida</taxon>
        <taxon>Coccidia</taxon>
        <taxon>Eucoccidiorida</taxon>
        <taxon>Eimeriorina</taxon>
        <taxon>Sarcocystidae</taxon>
        <taxon>Neospora</taxon>
    </lineage>
</organism>
<protein>
    <submittedName>
        <fullName evidence="5 6">Srs domain-containing protein</fullName>
    </submittedName>
</protein>
<evidence type="ECO:0000256" key="2">
    <source>
        <dbReference type="SAM" id="Phobius"/>
    </source>
</evidence>
<keyword evidence="7" id="KW-1185">Reference proteome</keyword>
<evidence type="ECO:0000313" key="7">
    <source>
        <dbReference type="Proteomes" id="UP000007494"/>
    </source>
</evidence>
<accession>F0VCH2</accession>
<sequence>MRTIKMAMMRFATAVAGITVLTGCGRVLADPEIPGTDENICTDGKYLNLALPLGQEILTFKCGPKITTLDPSDPLLVYTENSSPGQGVPLNTVMPGATFQHGQGGSSHTLRVPNSSRPPKETYILYLCKEAGAAGENGPVEANDLSSAAPRRMCLVDIKVAAKSPEGETENGTSPPQGQEDTLPPDVNTCNAGQDKELTVSEPGELKLKCSAGLSFQPEETSAVFDDGDGKCETVQSLTTLVPAAVRSDQKGIVTVGIPRLPSTGNKAICYQCTSGEADNSDTRESSRTETSCKFRITVLSSTSADPESNGDGPIFRGSKSMAAAFFSVVAALATGVMALAF</sequence>
<evidence type="ECO:0000259" key="4">
    <source>
        <dbReference type="Pfam" id="PF04092"/>
    </source>
</evidence>
<keyword evidence="2" id="KW-0472">Membrane</keyword>
<feature type="region of interest" description="Disordered" evidence="1">
    <location>
        <begin position="164"/>
        <end position="185"/>
    </location>
</feature>
<evidence type="ECO:0000256" key="1">
    <source>
        <dbReference type="SAM" id="MobiDB-lite"/>
    </source>
</evidence>
<reference evidence="6" key="4">
    <citation type="journal article" date="2015" name="PLoS ONE">
        <title>Comprehensive Evaluation of Toxoplasma gondii VEG and Neospora caninum LIV Genomes with Tachyzoite Stage Transcriptome and Proteome Defines Novel Transcript Features.</title>
        <authorList>
            <person name="Ramaprasad A."/>
            <person name="Mourier T."/>
            <person name="Naeem R."/>
            <person name="Malas T.B."/>
            <person name="Moussa E."/>
            <person name="Panigrahi A."/>
            <person name="Vermont S.J."/>
            <person name="Otto T.D."/>
            <person name="Wastling J."/>
            <person name="Pain A."/>
        </authorList>
    </citation>
    <scope>NUCLEOTIDE SEQUENCE</scope>
    <source>
        <strain evidence="6">Liverpool</strain>
    </source>
</reference>
<dbReference type="InterPro" id="IPR036755">
    <property type="entry name" value="SRS_dom_sf"/>
</dbReference>
<proteinExistence type="predicted"/>
<feature type="signal peptide" evidence="3">
    <location>
        <begin position="1"/>
        <end position="29"/>
    </location>
</feature>
<evidence type="ECO:0000256" key="3">
    <source>
        <dbReference type="SAM" id="SignalP"/>
    </source>
</evidence>
<keyword evidence="2" id="KW-1133">Transmembrane helix</keyword>
<keyword evidence="3" id="KW-0732">Signal</keyword>
<feature type="transmembrane region" description="Helical" evidence="2">
    <location>
        <begin position="322"/>
        <end position="341"/>
    </location>
</feature>